<evidence type="ECO:0000256" key="4">
    <source>
        <dbReference type="SAM" id="Phobius"/>
    </source>
</evidence>
<dbReference type="InterPro" id="IPR029044">
    <property type="entry name" value="Nucleotide-diphossugar_trans"/>
</dbReference>
<evidence type="ECO:0000256" key="2">
    <source>
        <dbReference type="ARBA" id="ARBA00022676"/>
    </source>
</evidence>
<organism evidence="6 7">
    <name type="scientific">Jejuia spongiicola</name>
    <dbReference type="NCBI Taxonomy" id="2942207"/>
    <lineage>
        <taxon>Bacteria</taxon>
        <taxon>Pseudomonadati</taxon>
        <taxon>Bacteroidota</taxon>
        <taxon>Flavobacteriia</taxon>
        <taxon>Flavobacteriales</taxon>
        <taxon>Flavobacteriaceae</taxon>
        <taxon>Jejuia</taxon>
    </lineage>
</organism>
<dbReference type="Pfam" id="PF00535">
    <property type="entry name" value="Glycos_transf_2"/>
    <property type="match status" value="1"/>
</dbReference>
<evidence type="ECO:0000256" key="1">
    <source>
        <dbReference type="ARBA" id="ARBA00006739"/>
    </source>
</evidence>
<keyword evidence="7" id="KW-1185">Reference proteome</keyword>
<feature type="transmembrane region" description="Helical" evidence="4">
    <location>
        <begin position="282"/>
        <end position="304"/>
    </location>
</feature>
<keyword evidence="4" id="KW-0812">Transmembrane</keyword>
<evidence type="ECO:0000313" key="6">
    <source>
        <dbReference type="EMBL" id="MCL6293934.1"/>
    </source>
</evidence>
<feature type="transmembrane region" description="Helical" evidence="4">
    <location>
        <begin position="6"/>
        <end position="23"/>
    </location>
</feature>
<dbReference type="PANTHER" id="PTHR43630:SF1">
    <property type="entry name" value="POLY-BETA-1,6-N-ACETYL-D-GLUCOSAMINE SYNTHASE"/>
    <property type="match status" value="1"/>
</dbReference>
<accession>A0ABT0QAK9</accession>
<keyword evidence="2 6" id="KW-0328">Glycosyltransferase</keyword>
<feature type="transmembrane region" description="Helical" evidence="4">
    <location>
        <begin position="339"/>
        <end position="362"/>
    </location>
</feature>
<gene>
    <name evidence="6" type="ORF">M3P09_02945</name>
</gene>
<feature type="transmembrane region" description="Helical" evidence="4">
    <location>
        <begin position="310"/>
        <end position="327"/>
    </location>
</feature>
<name>A0ABT0QAK9_9FLAO</name>
<feature type="domain" description="Glycosyltransferase 2-like" evidence="5">
    <location>
        <begin position="41"/>
        <end position="208"/>
    </location>
</feature>
<reference evidence="6" key="1">
    <citation type="submission" date="2022-05" db="EMBL/GenBank/DDBJ databases">
        <authorList>
            <person name="Park J.-S."/>
        </authorList>
    </citation>
    <scope>NUCLEOTIDE SEQUENCE</scope>
    <source>
        <strain evidence="6">2012CJ34-3</strain>
    </source>
</reference>
<dbReference type="Proteomes" id="UP001165381">
    <property type="component" value="Unassembled WGS sequence"/>
</dbReference>
<dbReference type="PANTHER" id="PTHR43630">
    <property type="entry name" value="POLY-BETA-1,6-N-ACETYL-D-GLUCOSAMINE SYNTHASE"/>
    <property type="match status" value="1"/>
</dbReference>
<dbReference type="RefSeq" id="WP_249971956.1">
    <property type="nucleotide sequence ID" value="NZ_JAMFLZ010000001.1"/>
</dbReference>
<dbReference type="SUPFAM" id="SSF53448">
    <property type="entry name" value="Nucleotide-diphospho-sugar transferases"/>
    <property type="match status" value="1"/>
</dbReference>
<keyword evidence="4" id="KW-0472">Membrane</keyword>
<dbReference type="EC" id="2.4.-.-" evidence="6"/>
<dbReference type="GO" id="GO:0016757">
    <property type="term" value="F:glycosyltransferase activity"/>
    <property type="evidence" value="ECO:0007669"/>
    <property type="project" value="UniProtKB-KW"/>
</dbReference>
<dbReference type="InterPro" id="IPR001173">
    <property type="entry name" value="Glyco_trans_2-like"/>
</dbReference>
<comment type="similarity">
    <text evidence="1">Belongs to the glycosyltransferase 2 family.</text>
</comment>
<keyword evidence="4" id="KW-1133">Transmembrane helix</keyword>
<evidence type="ECO:0000256" key="3">
    <source>
        <dbReference type="ARBA" id="ARBA00022679"/>
    </source>
</evidence>
<proteinExistence type="inferred from homology"/>
<comment type="caution">
    <text evidence="6">The sequence shown here is derived from an EMBL/GenBank/DDBJ whole genome shotgun (WGS) entry which is preliminary data.</text>
</comment>
<dbReference type="Gene3D" id="3.90.550.10">
    <property type="entry name" value="Spore Coat Polysaccharide Biosynthesis Protein SpsA, Chain A"/>
    <property type="match status" value="1"/>
</dbReference>
<protein>
    <submittedName>
        <fullName evidence="6">Glycosyltransferase</fullName>
        <ecNumber evidence="6">2.4.-.-</ecNumber>
    </submittedName>
</protein>
<dbReference type="EMBL" id="JAMFLZ010000001">
    <property type="protein sequence ID" value="MCL6293934.1"/>
    <property type="molecule type" value="Genomic_DNA"/>
</dbReference>
<evidence type="ECO:0000313" key="7">
    <source>
        <dbReference type="Proteomes" id="UP001165381"/>
    </source>
</evidence>
<sequence>MVLISIIITVLYLLLIGSFVFGFDKVSVFKLKDIDVKTKFSVIIPFRNEAKNLSDLLASIATLEYPNHLYEIIFVDDDSNDDSNDLIKEFINNSSNNIKIISNERTSNSPKKDAITNAIKHSKHEWIITTDADCILPKYWLDSFDEFIQKTQSKCIVAPVTYMNESGFLNRFQILDILSLQSTTIGGFGIQKPFLCNGANFAYKKDVFIAVNGFEGNNNMASGDDVFLLEKIEKAYPKTINYLKCEQAIVTTKAQQNWNSLKEQRVRWAAKTSLLKNTFSKLTGVIVLLMNALIIVLLTLTSINEFSLKSFIYILIIKFSIDFLLIYKSALFFNQKHILSTYIFGFLIYSFFSVYIALISMFKGYKWKGRSFKK</sequence>
<evidence type="ECO:0000259" key="5">
    <source>
        <dbReference type="Pfam" id="PF00535"/>
    </source>
</evidence>
<keyword evidence="3 6" id="KW-0808">Transferase</keyword>